<dbReference type="EMBL" id="QKOE01000003">
    <property type="protein sequence ID" value="PZA17540.1"/>
    <property type="molecule type" value="Genomic_DNA"/>
</dbReference>
<evidence type="ECO:0000313" key="8">
    <source>
        <dbReference type="EMBL" id="PZA17540.1"/>
    </source>
</evidence>
<comment type="similarity">
    <text evidence="3">Belongs to the [NiFe]/[NiFeSe] hydrogenase large subunit family.</text>
</comment>
<comment type="cofactor">
    <cofactor evidence="7">
        <name>Fe cation</name>
        <dbReference type="ChEBI" id="CHEBI:24875"/>
    </cofactor>
</comment>
<sequence>MSRLVLGPFNRVEGDLEVTLDIDGGRIRSARVNSPLYRGFEQILAGKDPRDALVFVPRICGICSVSQSAAAAAALRDAMGIRPPPNGERAASLVLATENLADHFTHFYLFFMADFAREAYAGRRWFDAAQARFKAVKGSAAADALPARAAFLQIMGLLAGKWPHSLSLQPGGSARAISSADKIRLFALLSEFRSWLERRLFGDRLEVIAALDSAQALDNWQAARAPASSDFRLFLEIADDLRLQDLGRASDLFISNGAYTVDQAVLFVRGRWQLGEQHARPLDPASITEDAHSAWMADSPPLHPHRGQTLPDADKPDAYTWCKAPRLDGAVAECGALARQLVDGHPLMRDLAVASGGNVRNRVIARLLEFARVIPAMEQWIREIQPGEPFCTQGTIPDEAESCGLVEAARGALGHWLVIRKGRIANYQIIAPTTWNFSPRDAGGTPGPLEQALAGIAIGEHERVPLAVQHVVRSFDPCMVCTVH</sequence>
<feature type="binding site" evidence="7">
    <location>
        <position position="41"/>
    </location>
    <ligand>
        <name>Mg(2+)</name>
        <dbReference type="ChEBI" id="CHEBI:18420"/>
    </ligand>
</feature>
<evidence type="ECO:0000256" key="7">
    <source>
        <dbReference type="PIRSR" id="PIRSR601501-1"/>
    </source>
</evidence>
<keyword evidence="5 7" id="KW-0479">Metal-binding</keyword>
<evidence type="ECO:0000256" key="4">
    <source>
        <dbReference type="ARBA" id="ARBA00022596"/>
    </source>
</evidence>
<accession>A0A323V0P3</accession>
<keyword evidence="7" id="KW-0460">Magnesium</keyword>
<dbReference type="InterPro" id="IPR001501">
    <property type="entry name" value="Ni-dep_hyd_lsu"/>
</dbReference>
<feature type="binding site" evidence="7">
    <location>
        <position position="60"/>
    </location>
    <ligand>
        <name>Ni(2+)</name>
        <dbReference type="ChEBI" id="CHEBI:49786"/>
    </ligand>
</feature>
<name>A0A323V0P3_9RHOO</name>
<reference evidence="8 9" key="1">
    <citation type="submission" date="2018-06" db="EMBL/GenBank/DDBJ databases">
        <title>Azoarcus communis strain SWub3 genome.</title>
        <authorList>
            <person name="Zorraquino Salvo V."/>
            <person name="Toubiana D."/>
            <person name="Blumwald E."/>
        </authorList>
    </citation>
    <scope>NUCLEOTIDE SEQUENCE [LARGE SCALE GENOMIC DNA]</scope>
    <source>
        <strain evidence="8 9">SWub3</strain>
    </source>
</reference>
<dbReference type="Gene3D" id="1.10.645.10">
    <property type="entry name" value="Cytochrome-c3 Hydrogenase, chain B"/>
    <property type="match status" value="1"/>
</dbReference>
<dbReference type="SUPFAM" id="SSF56762">
    <property type="entry name" value="HydB/Nqo4-like"/>
    <property type="match status" value="1"/>
</dbReference>
<evidence type="ECO:0000256" key="3">
    <source>
        <dbReference type="ARBA" id="ARBA00009292"/>
    </source>
</evidence>
<dbReference type="OrthoDB" id="9761717at2"/>
<gene>
    <name evidence="8" type="ORF">DNK49_06700</name>
</gene>
<dbReference type="PANTHER" id="PTHR42958">
    <property type="entry name" value="HYDROGENASE-2 LARGE CHAIN"/>
    <property type="match status" value="1"/>
</dbReference>
<dbReference type="GO" id="GO:0008901">
    <property type="term" value="F:ferredoxin hydrogenase activity"/>
    <property type="evidence" value="ECO:0007669"/>
    <property type="project" value="InterPro"/>
</dbReference>
<dbReference type="InterPro" id="IPR018194">
    <property type="entry name" value="Ni-dep_hyd_lsu_Ni_BS"/>
</dbReference>
<keyword evidence="4 7" id="KW-0533">Nickel</keyword>
<feature type="binding site" evidence="7">
    <location>
        <position position="484"/>
    </location>
    <ligand>
        <name>Mg(2+)</name>
        <dbReference type="ChEBI" id="CHEBI:18420"/>
    </ligand>
</feature>
<feature type="binding site" evidence="7">
    <location>
        <position position="429"/>
    </location>
    <ligand>
        <name>Mg(2+)</name>
        <dbReference type="ChEBI" id="CHEBI:18420"/>
    </ligand>
</feature>
<evidence type="ECO:0000256" key="5">
    <source>
        <dbReference type="ARBA" id="ARBA00022723"/>
    </source>
</evidence>
<dbReference type="GO" id="GO:0016151">
    <property type="term" value="F:nickel cation binding"/>
    <property type="evidence" value="ECO:0007669"/>
    <property type="project" value="InterPro"/>
</dbReference>
<feature type="binding site" evidence="7">
    <location>
        <position position="481"/>
    </location>
    <ligand>
        <name>Fe cation</name>
        <dbReference type="ChEBI" id="CHEBI:24875"/>
    </ligand>
</feature>
<evidence type="ECO:0000256" key="2">
    <source>
        <dbReference type="ARBA" id="ARBA00004196"/>
    </source>
</evidence>
<organism evidence="8 9">
    <name type="scientific">Parazoarcus communis SWub3 = DSM 12120</name>
    <dbReference type="NCBI Taxonomy" id="1121029"/>
    <lineage>
        <taxon>Bacteria</taxon>
        <taxon>Pseudomonadati</taxon>
        <taxon>Pseudomonadota</taxon>
        <taxon>Betaproteobacteria</taxon>
        <taxon>Rhodocyclales</taxon>
        <taxon>Zoogloeaceae</taxon>
        <taxon>Parazoarcus</taxon>
    </lineage>
</organism>
<dbReference type="GO" id="GO:0030313">
    <property type="term" value="C:cell envelope"/>
    <property type="evidence" value="ECO:0007669"/>
    <property type="project" value="UniProtKB-SubCell"/>
</dbReference>
<dbReference type="AlphaFoldDB" id="A0A323V0P3"/>
<feature type="binding site" evidence="7">
    <location>
        <position position="478"/>
    </location>
    <ligand>
        <name>Ni(2+)</name>
        <dbReference type="ChEBI" id="CHEBI:49786"/>
    </ligand>
</feature>
<feature type="binding site" evidence="7">
    <location>
        <position position="63"/>
    </location>
    <ligand>
        <name>Ni(2+)</name>
        <dbReference type="ChEBI" id="CHEBI:49786"/>
    </ligand>
</feature>
<keyword evidence="9" id="KW-1185">Reference proteome</keyword>
<comment type="subcellular location">
    <subcellularLocation>
        <location evidence="2">Cell envelope</location>
    </subcellularLocation>
</comment>
<dbReference type="PANTHER" id="PTHR42958:SF4">
    <property type="entry name" value="HYDROGENASE EXPRESSION_FORMATION PROTEIN HUPK"/>
    <property type="match status" value="1"/>
</dbReference>
<proteinExistence type="inferred from homology"/>
<dbReference type="RefSeq" id="WP_110523554.1">
    <property type="nucleotide sequence ID" value="NZ_QKOE01000003.1"/>
</dbReference>
<dbReference type="InterPro" id="IPR029014">
    <property type="entry name" value="NiFe-Hase_large"/>
</dbReference>
<keyword evidence="6" id="KW-0560">Oxidoreductase</keyword>
<comment type="caution">
    <text evidence="8">The sequence shown here is derived from an EMBL/GenBank/DDBJ whole genome shotgun (WGS) entry which is preliminary data.</text>
</comment>
<evidence type="ECO:0000256" key="1">
    <source>
        <dbReference type="ARBA" id="ARBA00001967"/>
    </source>
</evidence>
<dbReference type="Pfam" id="PF00374">
    <property type="entry name" value="NiFeSe_Hases"/>
    <property type="match status" value="2"/>
</dbReference>
<dbReference type="Proteomes" id="UP000248259">
    <property type="component" value="Unassembled WGS sequence"/>
</dbReference>
<dbReference type="InterPro" id="IPR050867">
    <property type="entry name" value="NiFe/NiFeSe_hydrgnase_LSU"/>
</dbReference>
<dbReference type="PROSITE" id="PS00507">
    <property type="entry name" value="NI_HGENASE_L_1"/>
    <property type="match status" value="1"/>
</dbReference>
<keyword evidence="7" id="KW-0408">Iron</keyword>
<protein>
    <submittedName>
        <fullName evidence="8">HupV protein</fullName>
    </submittedName>
</protein>
<evidence type="ECO:0000256" key="6">
    <source>
        <dbReference type="ARBA" id="ARBA00023002"/>
    </source>
</evidence>
<evidence type="ECO:0000313" key="9">
    <source>
        <dbReference type="Proteomes" id="UP000248259"/>
    </source>
</evidence>
<feature type="binding site" evidence="7">
    <location>
        <position position="63"/>
    </location>
    <ligand>
        <name>Fe cation</name>
        <dbReference type="ChEBI" id="CHEBI:24875"/>
    </ligand>
</feature>
<comment type="cofactor">
    <cofactor evidence="1 7">
        <name>Ni(2+)</name>
        <dbReference type="ChEBI" id="CHEBI:49786"/>
    </cofactor>
</comment>